<dbReference type="SUPFAM" id="SSF53067">
    <property type="entry name" value="Actin-like ATPase domain"/>
    <property type="match status" value="1"/>
</dbReference>
<dbReference type="GO" id="GO:0003677">
    <property type="term" value="F:DNA binding"/>
    <property type="evidence" value="ECO:0007669"/>
    <property type="project" value="TreeGrafter"/>
</dbReference>
<dbReference type="Pfam" id="PF00480">
    <property type="entry name" value="ROK"/>
    <property type="match status" value="1"/>
</dbReference>
<evidence type="ECO:0000313" key="2">
    <source>
        <dbReference type="EMBL" id="GAM57861.1"/>
    </source>
</evidence>
<dbReference type="AlphaFoldDB" id="A0A0B8NVB5"/>
<reference evidence="2 3" key="2">
    <citation type="submission" date="2015-01" db="EMBL/GenBank/DDBJ databases">
        <authorList>
            <consortium name="NBRP consortium"/>
            <person name="Sawabe T."/>
            <person name="Meirelles P."/>
            <person name="Feng G."/>
            <person name="Sayaka M."/>
            <person name="Hattori M."/>
            <person name="Ohkuma M."/>
        </authorList>
    </citation>
    <scope>NUCLEOTIDE SEQUENCE [LARGE SCALE GENOMIC DNA]</scope>
    <source>
        <strain evidence="3">JCM 19231</strain>
    </source>
</reference>
<proteinExistence type="inferred from homology"/>
<dbReference type="InterPro" id="IPR043129">
    <property type="entry name" value="ATPase_NBD"/>
</dbReference>
<dbReference type="InterPro" id="IPR000600">
    <property type="entry name" value="ROK"/>
</dbReference>
<name>A0A0B8NVB5_9VIBR</name>
<comment type="similarity">
    <text evidence="1">Belongs to the ROK (NagC/XylR) family.</text>
</comment>
<keyword evidence="3" id="KW-1185">Reference proteome</keyword>
<organism evidence="2 3">
    <name type="scientific">Vibrio ishigakensis</name>
    <dbReference type="NCBI Taxonomy" id="1481914"/>
    <lineage>
        <taxon>Bacteria</taxon>
        <taxon>Pseudomonadati</taxon>
        <taxon>Pseudomonadota</taxon>
        <taxon>Gammaproteobacteria</taxon>
        <taxon>Vibrionales</taxon>
        <taxon>Vibrionaceae</taxon>
        <taxon>Vibrio</taxon>
    </lineage>
</organism>
<dbReference type="Gene3D" id="3.30.420.40">
    <property type="match status" value="1"/>
</dbReference>
<dbReference type="PANTHER" id="PTHR18964">
    <property type="entry name" value="ROK (REPRESSOR, ORF, KINASE) FAMILY"/>
    <property type="match status" value="1"/>
</dbReference>
<dbReference type="Proteomes" id="UP000031671">
    <property type="component" value="Unassembled WGS sequence"/>
</dbReference>
<evidence type="ECO:0000313" key="3">
    <source>
        <dbReference type="Proteomes" id="UP000031671"/>
    </source>
</evidence>
<comment type="caution">
    <text evidence="2">The sequence shown here is derived from an EMBL/GenBank/DDBJ whole genome shotgun (WGS) entry which is preliminary data.</text>
</comment>
<sequence length="109" mass="11715">MGICEAANQGDPLALSVIKELGQNLGKAVALVVNMFNPEKVLIGGDINAAKDLLLPEIFNCVKQQALPIYCQDLEIVSCRFIKNATMPGAALIKQALYDGELLMRVVEG</sequence>
<dbReference type="GO" id="GO:0006351">
    <property type="term" value="P:DNA-templated transcription"/>
    <property type="evidence" value="ECO:0007669"/>
    <property type="project" value="TreeGrafter"/>
</dbReference>
<dbReference type="PANTHER" id="PTHR18964:SF149">
    <property type="entry name" value="BIFUNCTIONAL UDP-N-ACETYLGLUCOSAMINE 2-EPIMERASE_N-ACETYLMANNOSAMINE KINASE"/>
    <property type="match status" value="1"/>
</dbReference>
<gene>
    <name evidence="2" type="ORF">JCM19231_4126</name>
</gene>
<evidence type="ECO:0000256" key="1">
    <source>
        <dbReference type="ARBA" id="ARBA00006479"/>
    </source>
</evidence>
<accession>A0A0B8NVB5</accession>
<reference evidence="2 3" key="1">
    <citation type="submission" date="2015-01" db="EMBL/GenBank/DDBJ databases">
        <title>Vibrio sp. C1 JCM 19231 whole genome shotgun sequence.</title>
        <authorList>
            <person name="Sawabe T."/>
            <person name="Meirelles P."/>
            <person name="Feng G."/>
            <person name="Sayaka M."/>
            <person name="Hattori M."/>
            <person name="Ohkuma M."/>
        </authorList>
    </citation>
    <scope>NUCLEOTIDE SEQUENCE [LARGE SCALE GENOMIC DNA]</scope>
    <source>
        <strain evidence="3">JCM 19231</strain>
    </source>
</reference>
<protein>
    <submittedName>
        <fullName evidence="2">Mlc, transcriptional repressor of malT</fullName>
    </submittedName>
</protein>
<dbReference type="EMBL" id="BBRZ01000066">
    <property type="protein sequence ID" value="GAM57861.1"/>
    <property type="molecule type" value="Genomic_DNA"/>
</dbReference>